<dbReference type="GO" id="GO:0043190">
    <property type="term" value="C:ATP-binding cassette (ABC) transporter complex"/>
    <property type="evidence" value="ECO:0007669"/>
    <property type="project" value="InterPro"/>
</dbReference>
<evidence type="ECO:0000256" key="3">
    <source>
        <dbReference type="ARBA" id="ARBA00022448"/>
    </source>
</evidence>
<evidence type="ECO:0000256" key="7">
    <source>
        <dbReference type="ARBA" id="ARBA00022989"/>
    </source>
</evidence>
<evidence type="ECO:0000313" key="11">
    <source>
        <dbReference type="EMBL" id="KPL82926.1"/>
    </source>
</evidence>
<gene>
    <name evidence="11" type="ORF">SE15_10380</name>
</gene>
<keyword evidence="3 9" id="KW-0813">Transport</keyword>
<keyword evidence="5" id="KW-0997">Cell inner membrane</keyword>
<dbReference type="AlphaFoldDB" id="A0A0P6Y1I6"/>
<evidence type="ECO:0000256" key="8">
    <source>
        <dbReference type="ARBA" id="ARBA00023136"/>
    </source>
</evidence>
<dbReference type="InterPro" id="IPR000412">
    <property type="entry name" value="ABC_2_transport"/>
</dbReference>
<feature type="transmembrane region" description="Helical" evidence="9">
    <location>
        <begin position="35"/>
        <end position="57"/>
    </location>
</feature>
<dbReference type="EMBL" id="LGKO01000005">
    <property type="protein sequence ID" value="KPL82926.1"/>
    <property type="molecule type" value="Genomic_DNA"/>
</dbReference>
<dbReference type="GO" id="GO:0015920">
    <property type="term" value="P:lipopolysaccharide transport"/>
    <property type="evidence" value="ECO:0007669"/>
    <property type="project" value="TreeGrafter"/>
</dbReference>
<reference evidence="11 12" key="1">
    <citation type="submission" date="2015-07" db="EMBL/GenBank/DDBJ databases">
        <title>Whole genome sequence of Thermanaerothrix daxensis DSM 23592.</title>
        <authorList>
            <person name="Hemp J."/>
            <person name="Ward L.M."/>
            <person name="Pace L.A."/>
            <person name="Fischer W.W."/>
        </authorList>
    </citation>
    <scope>NUCLEOTIDE SEQUENCE [LARGE SCALE GENOMIC DNA]</scope>
    <source>
        <strain evidence="11 12">GNS-1</strain>
    </source>
</reference>
<organism evidence="11 12">
    <name type="scientific">Thermanaerothrix daxensis</name>
    <dbReference type="NCBI Taxonomy" id="869279"/>
    <lineage>
        <taxon>Bacteria</taxon>
        <taxon>Bacillati</taxon>
        <taxon>Chloroflexota</taxon>
        <taxon>Anaerolineae</taxon>
        <taxon>Anaerolineales</taxon>
        <taxon>Anaerolineaceae</taxon>
        <taxon>Thermanaerothrix</taxon>
    </lineage>
</organism>
<feature type="transmembrane region" description="Helical" evidence="9">
    <location>
        <begin position="203"/>
        <end position="224"/>
    </location>
</feature>
<dbReference type="STRING" id="869279.SE15_10380"/>
<keyword evidence="7 9" id="KW-1133">Transmembrane helix</keyword>
<dbReference type="PATRIC" id="fig|869279.4.peg.1693"/>
<evidence type="ECO:0000256" key="4">
    <source>
        <dbReference type="ARBA" id="ARBA00022475"/>
    </source>
</evidence>
<name>A0A0P6Y1I6_9CHLR</name>
<keyword evidence="4 9" id="KW-1003">Cell membrane</keyword>
<evidence type="ECO:0000259" key="10">
    <source>
        <dbReference type="PROSITE" id="PS51012"/>
    </source>
</evidence>
<comment type="caution">
    <text evidence="11">The sequence shown here is derived from an EMBL/GenBank/DDBJ whole genome shotgun (WGS) entry which is preliminary data.</text>
</comment>
<accession>A0A0P6Y1I6</accession>
<dbReference type="PROSITE" id="PS51012">
    <property type="entry name" value="ABC_TM2"/>
    <property type="match status" value="1"/>
</dbReference>
<feature type="transmembrane region" description="Helical" evidence="9">
    <location>
        <begin position="231"/>
        <end position="252"/>
    </location>
</feature>
<feature type="transmembrane region" description="Helical" evidence="9">
    <location>
        <begin position="145"/>
        <end position="166"/>
    </location>
</feature>
<keyword evidence="8 9" id="KW-0472">Membrane</keyword>
<evidence type="ECO:0000256" key="9">
    <source>
        <dbReference type="RuleBase" id="RU361157"/>
    </source>
</evidence>
<comment type="subcellular location">
    <subcellularLocation>
        <location evidence="1">Cell inner membrane</location>
        <topology evidence="1">Multi-pass membrane protein</topology>
    </subcellularLocation>
    <subcellularLocation>
        <location evidence="9">Cell membrane</location>
        <topology evidence="9">Multi-pass membrane protein</topology>
    </subcellularLocation>
</comment>
<proteinExistence type="inferred from homology"/>
<dbReference type="Pfam" id="PF01061">
    <property type="entry name" value="ABC2_membrane"/>
    <property type="match status" value="1"/>
</dbReference>
<feature type="transmembrane region" description="Helical" evidence="9">
    <location>
        <begin position="109"/>
        <end position="139"/>
    </location>
</feature>
<protein>
    <recommendedName>
        <fullName evidence="9">Transport permease protein</fullName>
    </recommendedName>
</protein>
<evidence type="ECO:0000256" key="6">
    <source>
        <dbReference type="ARBA" id="ARBA00022692"/>
    </source>
</evidence>
<dbReference type="Proteomes" id="UP000050544">
    <property type="component" value="Unassembled WGS sequence"/>
</dbReference>
<evidence type="ECO:0000256" key="1">
    <source>
        <dbReference type="ARBA" id="ARBA00004429"/>
    </source>
</evidence>
<dbReference type="InterPro" id="IPR013525">
    <property type="entry name" value="ABC2_TM"/>
</dbReference>
<keyword evidence="12" id="KW-1185">Reference proteome</keyword>
<feature type="transmembrane region" description="Helical" evidence="9">
    <location>
        <begin position="77"/>
        <end position="97"/>
    </location>
</feature>
<feature type="transmembrane region" description="Helical" evidence="9">
    <location>
        <begin position="178"/>
        <end position="197"/>
    </location>
</feature>
<keyword evidence="6 9" id="KW-0812">Transmembrane</keyword>
<dbReference type="PANTHER" id="PTHR30413">
    <property type="entry name" value="INNER MEMBRANE TRANSPORT PERMEASE"/>
    <property type="match status" value="1"/>
</dbReference>
<dbReference type="PANTHER" id="PTHR30413:SF8">
    <property type="entry name" value="TRANSPORT PERMEASE PROTEIN"/>
    <property type="match status" value="1"/>
</dbReference>
<comment type="similarity">
    <text evidence="2 9">Belongs to the ABC-2 integral membrane protein family.</text>
</comment>
<sequence length="263" mass="29801">MRPPTFLEEFLQAWRYRDLILYLVRRDITTRYKRSVLGVAWTMLNPLGMMIILSIVFSHIFHVNVRGYPAYVLSGLVVWNFFAQVSTAIINSLVWGGDLFRRIYVPRSAFAFSSIGTGVVNLSLSLVPLLLVMATLGIWPKTTLIFVPVAMLFLSLFTMGVGLLISTVGMYFVDVVEMYAIVLMGWMYLTPVIYPMSALPSNIQFWLLFNPMVHIVNVFRMLVFDGIHPSLGTWLAAGLSSLGTFLVGWLIFTAKVDEFAYRT</sequence>
<evidence type="ECO:0000313" key="12">
    <source>
        <dbReference type="Proteomes" id="UP000050544"/>
    </source>
</evidence>
<dbReference type="PRINTS" id="PR00164">
    <property type="entry name" value="ABC2TRNSPORT"/>
</dbReference>
<dbReference type="GO" id="GO:0140359">
    <property type="term" value="F:ABC-type transporter activity"/>
    <property type="evidence" value="ECO:0007669"/>
    <property type="project" value="InterPro"/>
</dbReference>
<feature type="domain" description="ABC transmembrane type-2" evidence="10">
    <location>
        <begin position="37"/>
        <end position="255"/>
    </location>
</feature>
<evidence type="ECO:0000256" key="5">
    <source>
        <dbReference type="ARBA" id="ARBA00022519"/>
    </source>
</evidence>
<dbReference type="InterPro" id="IPR047817">
    <property type="entry name" value="ABC2_TM_bact-type"/>
</dbReference>
<evidence type="ECO:0000256" key="2">
    <source>
        <dbReference type="ARBA" id="ARBA00007783"/>
    </source>
</evidence>